<name>A2Q6G4_MEDTR</name>
<organism evidence="1">
    <name type="scientific">Medicago truncatula</name>
    <name type="common">Barrel medic</name>
    <name type="synonym">Medicago tribuloides</name>
    <dbReference type="NCBI Taxonomy" id="3880"/>
    <lineage>
        <taxon>Eukaryota</taxon>
        <taxon>Viridiplantae</taxon>
        <taxon>Streptophyta</taxon>
        <taxon>Embryophyta</taxon>
        <taxon>Tracheophyta</taxon>
        <taxon>Spermatophyta</taxon>
        <taxon>Magnoliopsida</taxon>
        <taxon>eudicotyledons</taxon>
        <taxon>Gunneridae</taxon>
        <taxon>Pentapetalae</taxon>
        <taxon>rosids</taxon>
        <taxon>fabids</taxon>
        <taxon>Fabales</taxon>
        <taxon>Fabaceae</taxon>
        <taxon>Papilionoideae</taxon>
        <taxon>50 kb inversion clade</taxon>
        <taxon>NPAAA clade</taxon>
        <taxon>Hologalegina</taxon>
        <taxon>IRL clade</taxon>
        <taxon>Trifolieae</taxon>
        <taxon>Medicago</taxon>
    </lineage>
</organism>
<sequence length="78" mass="9029">MSGKFGNKTMAKFLYNNSLFNVYVIGGNRRVMINSVELGKRMLQGMLPRRKMFLVLDDVNKLNQLDALCISRRFVKEV</sequence>
<gene>
    <name evidence="1" type="ORF">MtrDRAFT_AC183371g4v1</name>
</gene>
<dbReference type="AlphaFoldDB" id="A2Q6G4"/>
<protein>
    <submittedName>
        <fullName evidence="1">Uncharacterized protein</fullName>
    </submittedName>
</protein>
<reference evidence="1" key="1">
    <citation type="submission" date="2006-05" db="EMBL/GenBank/DDBJ databases">
        <authorList>
            <person name="Town C.D."/>
        </authorList>
    </citation>
    <scope>NUCLEOTIDE SEQUENCE</scope>
</reference>
<reference evidence="1" key="2">
    <citation type="submission" date="2007-03" db="EMBL/GenBank/DDBJ databases">
        <authorList>
            <consortium name="The International Medicago Genome Annotation Group"/>
        </authorList>
    </citation>
    <scope>NUCLEOTIDE SEQUENCE</scope>
</reference>
<accession>A2Q6G4</accession>
<dbReference type="EMBL" id="AC183371">
    <property type="protein sequence ID" value="ABN09184.1"/>
    <property type="molecule type" value="Genomic_DNA"/>
</dbReference>
<proteinExistence type="predicted"/>
<evidence type="ECO:0000313" key="1">
    <source>
        <dbReference type="EMBL" id="ABN09184.1"/>
    </source>
</evidence>